<dbReference type="EMBL" id="SPUK01000016">
    <property type="protein sequence ID" value="TQV92103.1"/>
    <property type="molecule type" value="Genomic_DNA"/>
</dbReference>
<protein>
    <submittedName>
        <fullName evidence="1">Uncharacterized protein</fullName>
    </submittedName>
</protein>
<reference evidence="1 2" key="1">
    <citation type="journal article" date="2019" name="Appl. Microbiol. Biotechnol.">
        <title>Genome sequence of Isaria javanica and comparative genome analysis insights into family S53 peptidase evolution in fungal entomopathogens.</title>
        <authorList>
            <person name="Lin R."/>
            <person name="Zhang X."/>
            <person name="Xin B."/>
            <person name="Zou M."/>
            <person name="Gao Y."/>
            <person name="Qin F."/>
            <person name="Hu Q."/>
            <person name="Xie B."/>
            <person name="Cheng X."/>
        </authorList>
    </citation>
    <scope>NUCLEOTIDE SEQUENCE [LARGE SCALE GENOMIC DNA]</scope>
    <source>
        <strain evidence="1 2">IJ1G</strain>
    </source>
</reference>
<dbReference type="OrthoDB" id="5207784at2759"/>
<proteinExistence type="predicted"/>
<name>A0A545VQV5_9HYPO</name>
<sequence>MKDDVPPPYQAKPNDDVWDDPVVEPTIFVLAGQSIHTETTDSPPAYELSRAVATLSNSTDKVELERVDQIIGAPPAEDGAPTVRRRRRHLYDLRHSTKQPNVFFVRSPSDPDAPEYYIHSQSSRRTLGHFGLTKVRSHGGGGGGFRVMPVHVPAASATTSRVRFAQDAAPLFELRRSGDRSQWVAAAAAAAAPVVGDETVAIEDAADQQRRLILMKALPRKEVDVLVAMWCCSIWQESATRINEERREIKGNSFMNAVDTGRGIFLGKNIY</sequence>
<organism evidence="1 2">
    <name type="scientific">Cordyceps javanica</name>
    <dbReference type="NCBI Taxonomy" id="43265"/>
    <lineage>
        <taxon>Eukaryota</taxon>
        <taxon>Fungi</taxon>
        <taxon>Dikarya</taxon>
        <taxon>Ascomycota</taxon>
        <taxon>Pezizomycotina</taxon>
        <taxon>Sordariomycetes</taxon>
        <taxon>Hypocreomycetidae</taxon>
        <taxon>Hypocreales</taxon>
        <taxon>Cordycipitaceae</taxon>
        <taxon>Cordyceps</taxon>
    </lineage>
</organism>
<dbReference type="Proteomes" id="UP000315783">
    <property type="component" value="Unassembled WGS sequence"/>
</dbReference>
<evidence type="ECO:0000313" key="1">
    <source>
        <dbReference type="EMBL" id="TQV92103.1"/>
    </source>
</evidence>
<dbReference type="AlphaFoldDB" id="A0A545VQV5"/>
<comment type="caution">
    <text evidence="1">The sequence shown here is derived from an EMBL/GenBank/DDBJ whole genome shotgun (WGS) entry which is preliminary data.</text>
</comment>
<keyword evidence="2" id="KW-1185">Reference proteome</keyword>
<evidence type="ECO:0000313" key="2">
    <source>
        <dbReference type="Proteomes" id="UP000315783"/>
    </source>
</evidence>
<gene>
    <name evidence="1" type="ORF">IF1G_09175</name>
</gene>
<accession>A0A545VQV5</accession>